<reference evidence="1 2" key="1">
    <citation type="submission" date="2024-09" db="EMBL/GenBank/DDBJ databases">
        <authorList>
            <person name="Sun Q."/>
            <person name="Mori K."/>
        </authorList>
    </citation>
    <scope>NUCLEOTIDE SEQUENCE [LARGE SCALE GENOMIC DNA]</scope>
    <source>
        <strain evidence="1 2">KCTC 23315</strain>
    </source>
</reference>
<evidence type="ECO:0000313" key="2">
    <source>
        <dbReference type="Proteomes" id="UP001589813"/>
    </source>
</evidence>
<dbReference type="CDD" id="cd16412">
    <property type="entry name" value="dndB"/>
    <property type="match status" value="1"/>
</dbReference>
<dbReference type="RefSeq" id="WP_377241307.1">
    <property type="nucleotide sequence ID" value="NZ_JBHLXP010000001.1"/>
</dbReference>
<protein>
    <submittedName>
        <fullName evidence="1">DNA sulfur modification protein DndB</fullName>
    </submittedName>
</protein>
<name>A0ABV6BCJ1_9GAMM</name>
<accession>A0ABV6BCJ1</accession>
<organism evidence="1 2">
    <name type="scientific">Rheinheimera tilapiae</name>
    <dbReference type="NCBI Taxonomy" id="875043"/>
    <lineage>
        <taxon>Bacteria</taxon>
        <taxon>Pseudomonadati</taxon>
        <taxon>Pseudomonadota</taxon>
        <taxon>Gammaproteobacteria</taxon>
        <taxon>Chromatiales</taxon>
        <taxon>Chromatiaceae</taxon>
        <taxon>Rheinheimera</taxon>
    </lineage>
</organism>
<comment type="caution">
    <text evidence="1">The sequence shown here is derived from an EMBL/GenBank/DDBJ whole genome shotgun (WGS) entry which is preliminary data.</text>
</comment>
<dbReference type="NCBIfam" id="TIGR03187">
    <property type="entry name" value="DGQHR"/>
    <property type="match status" value="1"/>
</dbReference>
<dbReference type="Pfam" id="PF14072">
    <property type="entry name" value="DndB"/>
    <property type="match status" value="1"/>
</dbReference>
<dbReference type="Proteomes" id="UP001589813">
    <property type="component" value="Unassembled WGS sequence"/>
</dbReference>
<dbReference type="EMBL" id="JBHLXP010000001">
    <property type="protein sequence ID" value="MFC0047758.1"/>
    <property type="molecule type" value="Genomic_DNA"/>
</dbReference>
<sequence length="354" mass="39015">MDNMRFGFPAAKGMQGGRTFYTACIPFSMLARLLAIDTGNVLDRSQRAVDPKRAKAISQYILDNTESFVLPALTGVVEDETLEFSPAAKSTSVGELSLSMDAVIKLFDGQHRATGIMAALKEQFPVLKQQQVTIQLFVNMTLADRQQAFSDINANAKAVSASLNMVYDRRNDAVTAIAEEIEKVSSWAGRIDHENNVVKADSGMLFSFRHAVQASRLVLGLSAKQVPDAMAVSQISQWWNVVAPAVYWDWQERRERGESYDHSIRKKINNNVAFTAAGLMTIGRVYQLINAKHGNRFSMFKVGSALSNLDWNKSADMWRGNLVDENGNMKSGTAGQIAAAELIAESVSSYIESM</sequence>
<dbReference type="InterPro" id="IPR017601">
    <property type="entry name" value="DGQHR-contain_dom"/>
</dbReference>
<dbReference type="InterPro" id="IPR017642">
    <property type="entry name" value="DNA_S_mod_DndB"/>
</dbReference>
<evidence type="ECO:0000313" key="1">
    <source>
        <dbReference type="EMBL" id="MFC0047758.1"/>
    </source>
</evidence>
<keyword evidence="2" id="KW-1185">Reference proteome</keyword>
<gene>
    <name evidence="1" type="ORF">ACFFJP_05620</name>
</gene>
<proteinExistence type="predicted"/>